<dbReference type="EMBL" id="JABANO010003905">
    <property type="protein sequence ID" value="KAF4756077.1"/>
    <property type="molecule type" value="Genomic_DNA"/>
</dbReference>
<gene>
    <name evidence="2" type="ORF">FOZ63_028297</name>
</gene>
<reference evidence="2 3" key="1">
    <citation type="submission" date="2020-04" db="EMBL/GenBank/DDBJ databases">
        <title>Perkinsus olseni comparative genomics.</title>
        <authorList>
            <person name="Bogema D.R."/>
        </authorList>
    </citation>
    <scope>NUCLEOTIDE SEQUENCE [LARGE SCALE GENOMIC DNA]</scope>
    <source>
        <strain evidence="2 3">ATCC PRA-207</strain>
    </source>
</reference>
<dbReference type="Proteomes" id="UP000553632">
    <property type="component" value="Unassembled WGS sequence"/>
</dbReference>
<dbReference type="SUPFAM" id="SSF50729">
    <property type="entry name" value="PH domain-like"/>
    <property type="match status" value="1"/>
</dbReference>
<feature type="non-terminal residue" evidence="2">
    <location>
        <position position="190"/>
    </location>
</feature>
<evidence type="ECO:0008006" key="4">
    <source>
        <dbReference type="Google" id="ProtNLM"/>
    </source>
</evidence>
<organism evidence="2 3">
    <name type="scientific">Perkinsus olseni</name>
    <name type="common">Perkinsus atlanticus</name>
    <dbReference type="NCBI Taxonomy" id="32597"/>
    <lineage>
        <taxon>Eukaryota</taxon>
        <taxon>Sar</taxon>
        <taxon>Alveolata</taxon>
        <taxon>Perkinsozoa</taxon>
        <taxon>Perkinsea</taxon>
        <taxon>Perkinsida</taxon>
        <taxon>Perkinsidae</taxon>
        <taxon>Perkinsus</taxon>
    </lineage>
</organism>
<comment type="caution">
    <text evidence="2">The sequence shown here is derived from an EMBL/GenBank/DDBJ whole genome shotgun (WGS) entry which is preliminary data.</text>
</comment>
<dbReference type="AlphaFoldDB" id="A0A7J6UFX7"/>
<name>A0A7J6UFX7_PEROL</name>
<dbReference type="Gene3D" id="2.30.29.30">
    <property type="entry name" value="Pleckstrin-homology domain (PH domain)/Phosphotyrosine-binding domain (PTB)"/>
    <property type="match status" value="1"/>
</dbReference>
<evidence type="ECO:0000313" key="2">
    <source>
        <dbReference type="EMBL" id="KAF4756077.1"/>
    </source>
</evidence>
<keyword evidence="3" id="KW-1185">Reference proteome</keyword>
<feature type="region of interest" description="Disordered" evidence="1">
    <location>
        <begin position="1"/>
        <end position="24"/>
    </location>
</feature>
<accession>A0A7J6UFX7</accession>
<dbReference type="InterPro" id="IPR011993">
    <property type="entry name" value="PH-like_dom_sf"/>
</dbReference>
<evidence type="ECO:0000313" key="3">
    <source>
        <dbReference type="Proteomes" id="UP000553632"/>
    </source>
</evidence>
<sequence>AMLSSTSPELRPSRDPSLGEATDGKQTSLGLSLFRKQGYLLKQSSAYFTQWLERKADWGPLGPEAENFFSYVGWCWGTRYVTLEGPMLKIFTTAAHHQPRQSVFLGRVAVEGMWTAKENEEDGYGEVWSFVIRWPPPVRGHSDDGVASSDPISWPAPSELEFLHIGSYDEQECEEWFRAVKQAIISVDRT</sequence>
<protein>
    <recommendedName>
        <fullName evidence="4">PH domain-containing protein</fullName>
    </recommendedName>
</protein>
<evidence type="ECO:0000256" key="1">
    <source>
        <dbReference type="SAM" id="MobiDB-lite"/>
    </source>
</evidence>
<feature type="non-terminal residue" evidence="2">
    <location>
        <position position="1"/>
    </location>
</feature>
<proteinExistence type="predicted"/>